<organism evidence="2 3">
    <name type="scientific">Candidatus Nitrosacidococcus tergens</name>
    <dbReference type="NCBI Taxonomy" id="553981"/>
    <lineage>
        <taxon>Bacteria</taxon>
        <taxon>Pseudomonadati</taxon>
        <taxon>Pseudomonadota</taxon>
        <taxon>Gammaproteobacteria</taxon>
        <taxon>Chromatiales</taxon>
        <taxon>Chromatiaceae</taxon>
        <taxon>Candidatus Nitrosacidococcus</taxon>
    </lineage>
</organism>
<gene>
    <name evidence="2" type="ORF">NSCAC_1434</name>
</gene>
<evidence type="ECO:0000313" key="2">
    <source>
        <dbReference type="EMBL" id="CAB1276966.1"/>
    </source>
</evidence>
<dbReference type="InterPro" id="IPR018551">
    <property type="entry name" value="DUF2007"/>
</dbReference>
<feature type="domain" description="DUF2007" evidence="1">
    <location>
        <begin position="1"/>
        <end position="66"/>
    </location>
</feature>
<keyword evidence="3" id="KW-1185">Reference proteome</keyword>
<dbReference type="KEGG" id="ntg:NSCAC_1434"/>
<dbReference type="Pfam" id="PF09413">
    <property type="entry name" value="DUF2007"/>
    <property type="match status" value="1"/>
</dbReference>
<accession>A0A7G1QB58</accession>
<evidence type="ECO:0000313" key="3">
    <source>
        <dbReference type="Proteomes" id="UP000516072"/>
    </source>
</evidence>
<dbReference type="Proteomes" id="UP000516072">
    <property type="component" value="Chromosome"/>
</dbReference>
<protein>
    <recommendedName>
        <fullName evidence="1">DUF2007 domain-containing protein</fullName>
    </recommendedName>
</protein>
<reference evidence="2 3" key="1">
    <citation type="submission" date="2020-03" db="EMBL/GenBank/DDBJ databases">
        <authorList>
            <person name="Picone N."/>
        </authorList>
    </citation>
    <scope>NUCLEOTIDE SEQUENCE [LARGE SCALE GENOMIC DNA]</scope>
    <source>
        <strain evidence="2">NSCAC1</strain>
    </source>
</reference>
<name>A0A7G1QB58_9GAMM</name>
<dbReference type="EMBL" id="LR778175">
    <property type="protein sequence ID" value="CAB1276966.1"/>
    <property type="molecule type" value="Genomic_DNA"/>
</dbReference>
<sequence length="100" mass="11778">MKFIYSAPNLLLVSHCKNLLESYGIECIIKNENLNSAAGEIPPTECWPELWLMDSKNYQRAVYILNSERQNQYLWICPSCHESLEEQFDRCWSCGDWKID</sequence>
<dbReference type="AlphaFoldDB" id="A0A7G1QB58"/>
<proteinExistence type="predicted"/>
<evidence type="ECO:0000259" key="1">
    <source>
        <dbReference type="Pfam" id="PF09413"/>
    </source>
</evidence>
<dbReference type="RefSeq" id="WP_197744112.1">
    <property type="nucleotide sequence ID" value="NZ_LR778175.1"/>
</dbReference>